<evidence type="ECO:0008006" key="3">
    <source>
        <dbReference type="Google" id="ProtNLM"/>
    </source>
</evidence>
<evidence type="ECO:0000313" key="2">
    <source>
        <dbReference type="Proteomes" id="UP000616769"/>
    </source>
</evidence>
<dbReference type="Gene3D" id="1.10.287.110">
    <property type="entry name" value="DnaJ domain"/>
    <property type="match status" value="1"/>
</dbReference>
<sequence length="77" mass="9054">MLQILFIEIEYSRNNAALINEAYQTLRDPYRRAVYMLDTYYHIKINTENSDRDGDQVLDEINTNDRFGFADLGDGMI</sequence>
<dbReference type="EMBL" id="JXLN01011825">
    <property type="protein sequence ID" value="KPM07717.1"/>
    <property type="molecule type" value="Genomic_DNA"/>
</dbReference>
<proteinExistence type="predicted"/>
<accession>A0A132A9Y7</accession>
<name>A0A132A9Y7_SARSC</name>
<dbReference type="VEuPathDB" id="VectorBase:SSCA004878"/>
<evidence type="ECO:0000313" key="1">
    <source>
        <dbReference type="EMBL" id="KPM07717.1"/>
    </source>
</evidence>
<reference evidence="1 2" key="1">
    <citation type="journal article" date="2015" name="Parasit. Vectors">
        <title>Draft genome of the scabies mite.</title>
        <authorList>
            <person name="Rider S.D.Jr."/>
            <person name="Morgan M.S."/>
            <person name="Arlian L.G."/>
        </authorList>
    </citation>
    <scope>NUCLEOTIDE SEQUENCE [LARGE SCALE GENOMIC DNA]</scope>
    <source>
        <strain evidence="1">Arlian Lab</strain>
    </source>
</reference>
<organism evidence="1 2">
    <name type="scientific">Sarcoptes scabiei</name>
    <name type="common">Itch mite</name>
    <name type="synonym">Acarus scabiei</name>
    <dbReference type="NCBI Taxonomy" id="52283"/>
    <lineage>
        <taxon>Eukaryota</taxon>
        <taxon>Metazoa</taxon>
        <taxon>Ecdysozoa</taxon>
        <taxon>Arthropoda</taxon>
        <taxon>Chelicerata</taxon>
        <taxon>Arachnida</taxon>
        <taxon>Acari</taxon>
        <taxon>Acariformes</taxon>
        <taxon>Sarcoptiformes</taxon>
        <taxon>Astigmata</taxon>
        <taxon>Psoroptidia</taxon>
        <taxon>Sarcoptoidea</taxon>
        <taxon>Sarcoptidae</taxon>
        <taxon>Sarcoptinae</taxon>
        <taxon>Sarcoptes</taxon>
    </lineage>
</organism>
<protein>
    <recommendedName>
        <fullName evidence="3">J domain-containing protein</fullName>
    </recommendedName>
</protein>
<dbReference type="InterPro" id="IPR036869">
    <property type="entry name" value="J_dom_sf"/>
</dbReference>
<dbReference type="OrthoDB" id="448954at2759"/>
<comment type="caution">
    <text evidence="1">The sequence shown here is derived from an EMBL/GenBank/DDBJ whole genome shotgun (WGS) entry which is preliminary data.</text>
</comment>
<gene>
    <name evidence="1" type="ORF">QR98_0062160</name>
</gene>
<dbReference type="AlphaFoldDB" id="A0A132A9Y7"/>
<dbReference type="SUPFAM" id="SSF46565">
    <property type="entry name" value="Chaperone J-domain"/>
    <property type="match status" value="1"/>
</dbReference>
<dbReference type="Proteomes" id="UP000616769">
    <property type="component" value="Unassembled WGS sequence"/>
</dbReference>